<dbReference type="Gene3D" id="3.40.50.1820">
    <property type="entry name" value="alpha/beta hydrolase"/>
    <property type="match status" value="1"/>
</dbReference>
<dbReference type="InterPro" id="IPR029058">
    <property type="entry name" value="AB_hydrolase_fold"/>
</dbReference>
<dbReference type="PANTHER" id="PTHR48081:SF6">
    <property type="entry name" value="PEPTIDASE S9 PROLYL OLIGOPEPTIDASE CATALYTIC DOMAIN-CONTAINING PROTEIN"/>
    <property type="match status" value="1"/>
</dbReference>
<feature type="domain" description="BD-FAE-like" evidence="2">
    <location>
        <begin position="76"/>
        <end position="271"/>
    </location>
</feature>
<organism evidence="3 4">
    <name type="scientific">Sphingobacterium pedocola</name>
    <dbReference type="NCBI Taxonomy" id="2082722"/>
    <lineage>
        <taxon>Bacteria</taxon>
        <taxon>Pseudomonadati</taxon>
        <taxon>Bacteroidota</taxon>
        <taxon>Sphingobacteriia</taxon>
        <taxon>Sphingobacteriales</taxon>
        <taxon>Sphingobacteriaceae</taxon>
        <taxon>Sphingobacterium</taxon>
    </lineage>
</organism>
<proteinExistence type="predicted"/>
<keyword evidence="4" id="KW-1185">Reference proteome</keyword>
<dbReference type="Proteomes" id="UP000618319">
    <property type="component" value="Unassembled WGS sequence"/>
</dbReference>
<evidence type="ECO:0000259" key="2">
    <source>
        <dbReference type="Pfam" id="PF20434"/>
    </source>
</evidence>
<dbReference type="PANTHER" id="PTHR48081">
    <property type="entry name" value="AB HYDROLASE SUPERFAMILY PROTEIN C4A8.06C"/>
    <property type="match status" value="1"/>
</dbReference>
<keyword evidence="1" id="KW-0378">Hydrolase</keyword>
<reference evidence="3 4" key="1">
    <citation type="submission" date="2018-02" db="EMBL/GenBank/DDBJ databases">
        <title>Sphingobacterium KA21.</title>
        <authorList>
            <person name="Vasarhelyi B.M."/>
            <person name="Deshmukh S."/>
            <person name="Balint B."/>
            <person name="Kukolya J."/>
        </authorList>
    </citation>
    <scope>NUCLEOTIDE SEQUENCE [LARGE SCALE GENOMIC DNA]</scope>
    <source>
        <strain evidence="3 4">Ka21</strain>
    </source>
</reference>
<evidence type="ECO:0000313" key="4">
    <source>
        <dbReference type="Proteomes" id="UP000618319"/>
    </source>
</evidence>
<protein>
    <submittedName>
        <fullName evidence="3">Endo-1,4-beta-xylanase</fullName>
    </submittedName>
</protein>
<dbReference type="Pfam" id="PF20434">
    <property type="entry name" value="BD-FAE"/>
    <property type="match status" value="1"/>
</dbReference>
<name>A0ABR9T255_9SPHI</name>
<dbReference type="EMBL" id="PSKQ01000010">
    <property type="protein sequence ID" value="MBE8719408.1"/>
    <property type="molecule type" value="Genomic_DNA"/>
</dbReference>
<dbReference type="SUPFAM" id="SSF53474">
    <property type="entry name" value="alpha/beta-Hydrolases"/>
    <property type="match status" value="1"/>
</dbReference>
<accession>A0ABR9T255</accession>
<comment type="caution">
    <text evidence="3">The sequence shown here is derived from an EMBL/GenBank/DDBJ whole genome shotgun (WGS) entry which is preliminary data.</text>
</comment>
<sequence>MNNIQIRGFMLSRNIVIILMILLCSEDIVFGQQSFALYHREIPNTKSAVNNVYSKKDPVVGMLSFEISEPSLIAFYPPEAIANGTAVIICPGGGYHVLLTEREGTDIAKALNAHGITAFVLVYRLPSDRTMCNKAIGPLQDVQQAIKRVRDGAQSLRVNPDRIGLMGFSAGGHLAAMAGVHHNDPHVANLENTSLKPDFMLLINPVISFEKDFAHLGSRANLIGSQPDEQLITYFSANLHVDHTTPPTFLVHAAVDEVVPVENSLLFFNALRRSNVAASIHIYAKGEHGFLTWPSFEEWFGRGLNWMESMSLIRLIN</sequence>
<gene>
    <name evidence="3" type="ORF">C4F40_01525</name>
</gene>
<dbReference type="InterPro" id="IPR049492">
    <property type="entry name" value="BD-FAE-like_dom"/>
</dbReference>
<evidence type="ECO:0000313" key="3">
    <source>
        <dbReference type="EMBL" id="MBE8719408.1"/>
    </source>
</evidence>
<dbReference type="InterPro" id="IPR050300">
    <property type="entry name" value="GDXG_lipolytic_enzyme"/>
</dbReference>
<evidence type="ECO:0000256" key="1">
    <source>
        <dbReference type="ARBA" id="ARBA00022801"/>
    </source>
</evidence>